<gene>
    <name evidence="6" type="ORF">DBV39_01950</name>
</gene>
<dbReference type="GO" id="GO:0003677">
    <property type="term" value="F:DNA binding"/>
    <property type="evidence" value="ECO:0007669"/>
    <property type="project" value="UniProtKB-KW"/>
</dbReference>
<dbReference type="Pfam" id="PF00589">
    <property type="entry name" value="Phage_integrase"/>
    <property type="match status" value="1"/>
</dbReference>
<dbReference type="Proteomes" id="UP000244571">
    <property type="component" value="Chromosome"/>
</dbReference>
<reference evidence="6 7" key="1">
    <citation type="submission" date="2018-04" db="EMBL/GenBank/DDBJ databases">
        <title>Bordetella sp. HZ20 isolated from seawater.</title>
        <authorList>
            <person name="Sun C."/>
        </authorList>
    </citation>
    <scope>NUCLEOTIDE SEQUENCE [LARGE SCALE GENOMIC DNA]</scope>
    <source>
        <strain evidence="6 7">HZ20</strain>
    </source>
</reference>
<evidence type="ECO:0000256" key="3">
    <source>
        <dbReference type="ARBA" id="ARBA00023125"/>
    </source>
</evidence>
<dbReference type="InterPro" id="IPR013762">
    <property type="entry name" value="Integrase-like_cat_sf"/>
</dbReference>
<dbReference type="EMBL" id="CP028901">
    <property type="protein sequence ID" value="AWB32678.1"/>
    <property type="molecule type" value="Genomic_DNA"/>
</dbReference>
<dbReference type="InterPro" id="IPR011010">
    <property type="entry name" value="DNA_brk_join_enz"/>
</dbReference>
<dbReference type="InterPro" id="IPR050090">
    <property type="entry name" value="Tyrosine_recombinase_XerCD"/>
</dbReference>
<evidence type="ECO:0000259" key="5">
    <source>
        <dbReference type="PROSITE" id="PS51898"/>
    </source>
</evidence>
<protein>
    <recommendedName>
        <fullName evidence="5">Tyr recombinase domain-containing protein</fullName>
    </recommendedName>
</protein>
<dbReference type="Gene3D" id="1.10.150.130">
    <property type="match status" value="1"/>
</dbReference>
<feature type="domain" description="Tyr recombinase" evidence="5">
    <location>
        <begin position="291"/>
        <end position="478"/>
    </location>
</feature>
<dbReference type="PANTHER" id="PTHR30349:SF41">
    <property type="entry name" value="INTEGRASE_RECOMBINASE PROTEIN MJ0367-RELATED"/>
    <property type="match status" value="1"/>
</dbReference>
<dbReference type="PANTHER" id="PTHR30349">
    <property type="entry name" value="PHAGE INTEGRASE-RELATED"/>
    <property type="match status" value="1"/>
</dbReference>
<evidence type="ECO:0000313" key="6">
    <source>
        <dbReference type="EMBL" id="AWB32678.1"/>
    </source>
</evidence>
<evidence type="ECO:0000256" key="2">
    <source>
        <dbReference type="ARBA" id="ARBA00022908"/>
    </source>
</evidence>
<dbReference type="GO" id="GO:0006310">
    <property type="term" value="P:DNA recombination"/>
    <property type="evidence" value="ECO:0007669"/>
    <property type="project" value="UniProtKB-KW"/>
</dbReference>
<comment type="similarity">
    <text evidence="1">Belongs to the 'phage' integrase family.</text>
</comment>
<dbReference type="AlphaFoldDB" id="A0A2R4XFU6"/>
<name>A0A2R4XFU6_9BURK</name>
<evidence type="ECO:0000256" key="1">
    <source>
        <dbReference type="ARBA" id="ARBA00008857"/>
    </source>
</evidence>
<keyword evidence="7" id="KW-1185">Reference proteome</keyword>
<dbReference type="InterPro" id="IPR002104">
    <property type="entry name" value="Integrase_catalytic"/>
</dbReference>
<dbReference type="CDD" id="cd00796">
    <property type="entry name" value="INT_Rci_Hp1_C"/>
    <property type="match status" value="1"/>
</dbReference>
<dbReference type="PROSITE" id="PS51898">
    <property type="entry name" value="TYR_RECOMBINASE"/>
    <property type="match status" value="1"/>
</dbReference>
<keyword evidence="4" id="KW-0233">DNA recombination</keyword>
<dbReference type="KEGG" id="boz:DBV39_01950"/>
<accession>A0A2R4XFU6</accession>
<evidence type="ECO:0000313" key="7">
    <source>
        <dbReference type="Proteomes" id="UP000244571"/>
    </source>
</evidence>
<organism evidence="6 7">
    <name type="scientific">Orrella marina</name>
    <dbReference type="NCBI Taxonomy" id="2163011"/>
    <lineage>
        <taxon>Bacteria</taxon>
        <taxon>Pseudomonadati</taxon>
        <taxon>Pseudomonadota</taxon>
        <taxon>Betaproteobacteria</taxon>
        <taxon>Burkholderiales</taxon>
        <taxon>Alcaligenaceae</taxon>
        <taxon>Orrella</taxon>
    </lineage>
</organism>
<dbReference type="InterPro" id="IPR010998">
    <property type="entry name" value="Integrase_recombinase_N"/>
</dbReference>
<sequence length="526" mass="59474">MANRLATHRAKPVLVRLSRNGRSGTTVAVMGGDRNNRLHADPHADRLSENFQEVSVFCLFRLCKFFLTWEYFNMAHISKTSAGTWRAEVRSVRLGHKPVRKVRTFDTKREAQAWADAVDESLKQIRKNGRIMPTAITLAQAIRLWREETRQHLERCMKARPDEPKYQSLYQRFIKDKSRAKLWSEGPFGNVALRDIGQLEVEAFIDDRREEDRADSTIANDLNLLSRLFKHAAATTSTYLAPGWHWQIDDPVGPATAARKIGQSRQRDRRLGQGELGALDTLLQAIAKAQSDAPEATRDHVIVSCNDKPVQVPPHDSLRYIHVAFLLAIECALRRGKLFSVAWGWVNFEPEREHLLIPVKYLGPINKGVPAYLPLSPRAVEILRDLKVQADREGRGGPDDPVFGTLVADRAYRLLKTACDALEIRDFTWHDLRHEACSRLAEKGWTLPEIQAISGHKTLQSLQRYIHISKHAIHAKFRETAPQTPTLSPDLARQLLAQLSALAAQTSQDVNNLVNPDISAMPSNQP</sequence>
<dbReference type="GO" id="GO:0015074">
    <property type="term" value="P:DNA integration"/>
    <property type="evidence" value="ECO:0007669"/>
    <property type="project" value="UniProtKB-KW"/>
</dbReference>
<proteinExistence type="inferred from homology"/>
<dbReference type="SUPFAM" id="SSF56349">
    <property type="entry name" value="DNA breaking-rejoining enzymes"/>
    <property type="match status" value="1"/>
</dbReference>
<keyword evidence="3" id="KW-0238">DNA-binding</keyword>
<evidence type="ECO:0000256" key="4">
    <source>
        <dbReference type="ARBA" id="ARBA00023172"/>
    </source>
</evidence>
<dbReference type="Gene3D" id="1.10.443.10">
    <property type="entry name" value="Intergrase catalytic core"/>
    <property type="match status" value="1"/>
</dbReference>
<keyword evidence="2" id="KW-0229">DNA integration</keyword>